<dbReference type="PANTHER" id="PTHR46173:SF1">
    <property type="entry name" value="CCA TRNA NUCLEOTIDYLTRANSFERASE 1, MITOCHONDRIAL"/>
    <property type="match status" value="1"/>
</dbReference>
<keyword evidence="3" id="KW-0819">tRNA processing</keyword>
<dbReference type="GO" id="GO:0016787">
    <property type="term" value="F:hydrolase activity"/>
    <property type="evidence" value="ECO:0007669"/>
    <property type="project" value="UniProtKB-KW"/>
</dbReference>
<dbReference type="PANTHER" id="PTHR46173">
    <property type="entry name" value="CCA TRNA NUCLEOTIDYLTRANSFERASE 1, MITOCHONDRIAL"/>
    <property type="match status" value="1"/>
</dbReference>
<dbReference type="InterPro" id="IPR032810">
    <property type="entry name" value="CCA-adding_enz_C"/>
</dbReference>
<evidence type="ECO:0000256" key="8">
    <source>
        <dbReference type="ARBA" id="ARBA00022884"/>
    </source>
</evidence>
<reference evidence="14" key="1">
    <citation type="submission" date="2010-03" db="EMBL/GenBank/DDBJ databases">
        <title>The genome sequence of Synergistetes sp. SGP1.</title>
        <authorList>
            <consortium name="metaHIT consortium -- http://www.metahit.eu/"/>
            <person name="Pajon A."/>
            <person name="Turner K."/>
            <person name="Parkhill J."/>
            <person name="Wade W."/>
            <person name="Vartoukian S."/>
        </authorList>
    </citation>
    <scope>NUCLEOTIDE SEQUENCE [LARGE SCALE GENOMIC DNA]</scope>
    <source>
        <strain evidence="14">SGP1</strain>
    </source>
</reference>
<reference evidence="13 14" key="2">
    <citation type="submission" date="2010-03" db="EMBL/GenBank/DDBJ databases">
        <authorList>
            <person name="Pajon A."/>
        </authorList>
    </citation>
    <scope>NUCLEOTIDE SEQUENCE [LARGE SCALE GENOMIC DNA]</scope>
    <source>
        <strain evidence="13 14">SGP1</strain>
    </source>
</reference>
<evidence type="ECO:0000256" key="5">
    <source>
        <dbReference type="ARBA" id="ARBA00022723"/>
    </source>
</evidence>
<dbReference type="EMBL" id="FP929056">
    <property type="protein sequence ID" value="CBL27891.1"/>
    <property type="molecule type" value="Genomic_DNA"/>
</dbReference>
<comment type="cofactor">
    <cofactor evidence="1">
        <name>Mg(2+)</name>
        <dbReference type="ChEBI" id="CHEBI:18420"/>
    </cofactor>
</comment>
<dbReference type="GO" id="GO:0000049">
    <property type="term" value="F:tRNA binding"/>
    <property type="evidence" value="ECO:0007669"/>
    <property type="project" value="TreeGrafter"/>
</dbReference>
<keyword evidence="4 13" id="KW-0548">Nucleotidyltransferase</keyword>
<evidence type="ECO:0000259" key="11">
    <source>
        <dbReference type="Pfam" id="PF12627"/>
    </source>
</evidence>
<dbReference type="NCBIfam" id="TIGR00277">
    <property type="entry name" value="HDIG"/>
    <property type="match status" value="1"/>
</dbReference>
<comment type="similarity">
    <text evidence="9">Belongs to the tRNA nucleotidyltransferase/poly(A) polymerase family.</text>
</comment>
<evidence type="ECO:0000256" key="7">
    <source>
        <dbReference type="ARBA" id="ARBA00022842"/>
    </source>
</evidence>
<evidence type="ECO:0000256" key="3">
    <source>
        <dbReference type="ARBA" id="ARBA00022694"/>
    </source>
</evidence>
<sequence>MEITPAALKAVAALRHAGFDAYPVGGCVRDSLVPLIGTPQNPSDPASVRAILDCAPSDWDIATNAAPEHVRSILGGRLAAKPGLRHDTVMTSVDGTPVEITTFRGGAATIEEDLACRDFTVNAMALNADGRLLDPFGGANDIRSGVLRAVGDPAERFREDGLRILRGLRFAAVFGWDIEPDTALVMHMEKDLLRDIAVERTRAELVKMLCGVHVGPVLRKFWNVLSVAAPEIAPTVGFRQNNRHHHLDVWKHTIAVVEAAPAVPILRLAALLHDLGKPACYTVDAAGIGHFYGHAARSAEIARDIMARLRFSDEIRRRVVTLVEHHGDILTDTPSRRTVRRMVSNLGVDVFHDLLALRRADIAGHKVETCGKAMAACVRFEELLAELEAENACFSLKDLAVRGGDIMELGYRGPGIGKALRALLDAVVEERVPNEREALLELLRHDVMPGLDGPAS</sequence>
<proteinExistence type="inferred from homology"/>
<keyword evidence="6" id="KW-0547">Nucleotide-binding</keyword>
<dbReference type="EC" id="3.1.4.-" evidence="13"/>
<evidence type="ECO:0000313" key="13">
    <source>
        <dbReference type="EMBL" id="CBL27891.1"/>
    </source>
</evidence>
<dbReference type="Gene3D" id="1.10.3090.10">
    <property type="entry name" value="cca-adding enzyme, domain 2"/>
    <property type="match status" value="1"/>
</dbReference>
<organism evidence="13 14">
    <name type="scientific">Fretibacterium fastidiosum</name>
    <dbReference type="NCBI Taxonomy" id="651822"/>
    <lineage>
        <taxon>Bacteria</taxon>
        <taxon>Thermotogati</taxon>
        <taxon>Synergistota</taxon>
        <taxon>Synergistia</taxon>
        <taxon>Synergistales</taxon>
        <taxon>Aminobacteriaceae</taxon>
        <taxon>Fretibacterium</taxon>
    </lineage>
</organism>
<dbReference type="RefSeq" id="WP_015556038.1">
    <property type="nucleotide sequence ID" value="NC_021038.1"/>
</dbReference>
<dbReference type="KEGG" id="sbr:SY1_04460"/>
<dbReference type="SUPFAM" id="SSF81891">
    <property type="entry name" value="Poly A polymerase C-terminal region-like"/>
    <property type="match status" value="1"/>
</dbReference>
<keyword evidence="14" id="KW-1185">Reference proteome</keyword>
<dbReference type="EC" id="2.7.7.19" evidence="13"/>
<dbReference type="Pfam" id="PF12627">
    <property type="entry name" value="PolyA_pol_RNAbd"/>
    <property type="match status" value="1"/>
</dbReference>
<keyword evidence="13" id="KW-0378">Hydrolase</keyword>
<dbReference type="GO" id="GO:0046872">
    <property type="term" value="F:metal ion binding"/>
    <property type="evidence" value="ECO:0007669"/>
    <property type="project" value="UniProtKB-KW"/>
</dbReference>
<dbReference type="GO" id="GO:1990817">
    <property type="term" value="F:poly(A) RNA polymerase activity"/>
    <property type="evidence" value="ECO:0007669"/>
    <property type="project" value="UniProtKB-EC"/>
</dbReference>
<evidence type="ECO:0000313" key="14">
    <source>
        <dbReference type="Proteomes" id="UP000008957"/>
    </source>
</evidence>
<keyword evidence="2 9" id="KW-0808">Transferase</keyword>
<evidence type="ECO:0000256" key="2">
    <source>
        <dbReference type="ARBA" id="ARBA00022679"/>
    </source>
</evidence>
<keyword evidence="5" id="KW-0479">Metal-binding</keyword>
<dbReference type="Gene3D" id="3.30.460.10">
    <property type="entry name" value="Beta Polymerase, domain 2"/>
    <property type="match status" value="1"/>
</dbReference>
<feature type="domain" description="Poly A polymerase head" evidence="10">
    <location>
        <begin position="22"/>
        <end position="148"/>
    </location>
</feature>
<dbReference type="Proteomes" id="UP000008957">
    <property type="component" value="Chromosome"/>
</dbReference>
<name>A0AB94IVY1_9BACT</name>
<evidence type="ECO:0000259" key="12">
    <source>
        <dbReference type="Pfam" id="PF13735"/>
    </source>
</evidence>
<dbReference type="AlphaFoldDB" id="A0AB94IVY1"/>
<dbReference type="GO" id="GO:0000166">
    <property type="term" value="F:nucleotide binding"/>
    <property type="evidence" value="ECO:0007669"/>
    <property type="project" value="UniProtKB-KW"/>
</dbReference>
<keyword evidence="8 9" id="KW-0694">RNA-binding</keyword>
<keyword evidence="7" id="KW-0460">Magnesium</keyword>
<dbReference type="EC" id="2.7.7.25" evidence="13"/>
<feature type="domain" description="tRNA nucleotidyltransferase/poly(A) polymerase RNA and SrmB- binding" evidence="11">
    <location>
        <begin position="177"/>
        <end position="222"/>
    </location>
</feature>
<dbReference type="EC" id="3.1.3.-" evidence="13"/>
<dbReference type="EC" id="2.7.7.21" evidence="13"/>
<dbReference type="SUPFAM" id="SSF81301">
    <property type="entry name" value="Nucleotidyltransferase"/>
    <property type="match status" value="1"/>
</dbReference>
<protein>
    <submittedName>
        <fullName evidence="13">Uncharacterized domain HDIG</fullName>
        <ecNumber evidence="13">2.7.7.19</ecNumber>
        <ecNumber evidence="13">2.7.7.21</ecNumber>
        <ecNumber evidence="13">2.7.7.25</ecNumber>
        <ecNumber evidence="13">3.1.3.-</ecNumber>
        <ecNumber evidence="13">3.1.4.-</ecNumber>
    </submittedName>
</protein>
<dbReference type="InterPro" id="IPR006675">
    <property type="entry name" value="HDIG_dom"/>
</dbReference>
<dbReference type="InterPro" id="IPR043519">
    <property type="entry name" value="NT_sf"/>
</dbReference>
<evidence type="ECO:0000259" key="10">
    <source>
        <dbReference type="Pfam" id="PF01743"/>
    </source>
</evidence>
<evidence type="ECO:0000256" key="4">
    <source>
        <dbReference type="ARBA" id="ARBA00022695"/>
    </source>
</evidence>
<accession>A0AB94IVY1</accession>
<dbReference type="Gene3D" id="1.10.246.80">
    <property type="match status" value="1"/>
</dbReference>
<evidence type="ECO:0000256" key="9">
    <source>
        <dbReference type="RuleBase" id="RU003953"/>
    </source>
</evidence>
<gene>
    <name evidence="13" type="ORF">SY1_04460</name>
</gene>
<evidence type="ECO:0000256" key="1">
    <source>
        <dbReference type="ARBA" id="ARBA00001946"/>
    </source>
</evidence>
<dbReference type="InterPro" id="IPR003607">
    <property type="entry name" value="HD/PDEase_dom"/>
</dbReference>
<feature type="domain" description="CCA-adding enzyme C-terminal" evidence="12">
    <location>
        <begin position="300"/>
        <end position="442"/>
    </location>
</feature>
<dbReference type="Pfam" id="PF01743">
    <property type="entry name" value="PolyA_pol"/>
    <property type="match status" value="1"/>
</dbReference>
<dbReference type="InterPro" id="IPR002646">
    <property type="entry name" value="PolA_pol_head_dom"/>
</dbReference>
<dbReference type="GO" id="GO:0008033">
    <property type="term" value="P:tRNA processing"/>
    <property type="evidence" value="ECO:0007669"/>
    <property type="project" value="UniProtKB-KW"/>
</dbReference>
<dbReference type="Pfam" id="PF13735">
    <property type="entry name" value="tRNA_NucTran2_2"/>
    <property type="match status" value="1"/>
</dbReference>
<dbReference type="InterPro" id="IPR050264">
    <property type="entry name" value="Bact_CCA-adding_enz_type3_sf"/>
</dbReference>
<dbReference type="InterPro" id="IPR032828">
    <property type="entry name" value="PolyA_RNA-bd"/>
</dbReference>
<dbReference type="CDD" id="cd00077">
    <property type="entry name" value="HDc"/>
    <property type="match status" value="1"/>
</dbReference>
<evidence type="ECO:0000256" key="6">
    <source>
        <dbReference type="ARBA" id="ARBA00022741"/>
    </source>
</evidence>